<keyword evidence="4" id="KW-1185">Reference proteome</keyword>
<dbReference type="Pfam" id="PF13546">
    <property type="entry name" value="DDE_5"/>
    <property type="match status" value="1"/>
</dbReference>
<dbReference type="EMBL" id="AP025730">
    <property type="protein sequence ID" value="BDI06420.1"/>
    <property type="molecule type" value="Genomic_DNA"/>
</dbReference>
<organism evidence="2 4">
    <name type="scientific">Sphaerotilus microaerophilus</name>
    <dbReference type="NCBI Taxonomy" id="2914710"/>
    <lineage>
        <taxon>Bacteria</taxon>
        <taxon>Pseudomonadati</taxon>
        <taxon>Pseudomonadota</taxon>
        <taxon>Betaproteobacteria</taxon>
        <taxon>Burkholderiales</taxon>
        <taxon>Sphaerotilaceae</taxon>
        <taxon>Sphaerotilus</taxon>
    </lineage>
</organism>
<gene>
    <name evidence="2" type="ORF">CATMQ487_27290</name>
    <name evidence="3" type="ORF">CATMQ487_33900</name>
</gene>
<evidence type="ECO:0000313" key="3">
    <source>
        <dbReference type="EMBL" id="BDI06420.1"/>
    </source>
</evidence>
<feature type="domain" description="Transposase IS701-like DDE" evidence="1">
    <location>
        <begin position="22"/>
        <end position="146"/>
    </location>
</feature>
<dbReference type="EMBL" id="AP025730">
    <property type="protein sequence ID" value="BDI05759.1"/>
    <property type="molecule type" value="Genomic_DNA"/>
</dbReference>
<name>A0ABN6PKR3_9BURK</name>
<reference evidence="2" key="1">
    <citation type="submission" date="2022-04" db="EMBL/GenBank/DDBJ databases">
        <title>Whole genome sequence of Sphaerotilus sp. FB-5.</title>
        <authorList>
            <person name="Takeda M."/>
            <person name="Narihara S."/>
            <person name="Akimoto M."/>
            <person name="Akimoto R."/>
            <person name="Nishiyashiki S."/>
            <person name="Murakami T."/>
        </authorList>
    </citation>
    <scope>NUCLEOTIDE SEQUENCE</scope>
    <source>
        <strain evidence="2">FB-5</strain>
    </source>
</reference>
<sequence>MQAANISPADVWNLARRNIEFDDDACLVFDDSVLDKNHSHKIELVRKQYSGNAHGLIKGIGVVNCLYVNIKTGHYWIIDWRIYAPDEDGKSKLDHVQEMFDNAMAHKKLPFRTVLMDSWYATMDLMKHIHRAGKHFYCPLKSNRKVDDSQGQQPYKAVSTLQWSAQEHVHGKHVKLFKFPSDIKLRTYAGSLQLAQ</sequence>
<proteinExistence type="predicted"/>
<accession>A0ABN6PKR3</accession>
<evidence type="ECO:0000313" key="4">
    <source>
        <dbReference type="Proteomes" id="UP001057498"/>
    </source>
</evidence>
<evidence type="ECO:0000313" key="2">
    <source>
        <dbReference type="EMBL" id="BDI05759.1"/>
    </source>
</evidence>
<protein>
    <recommendedName>
        <fullName evidence="1">Transposase IS701-like DDE domain-containing protein</fullName>
    </recommendedName>
</protein>
<dbReference type="SUPFAM" id="SSF53098">
    <property type="entry name" value="Ribonuclease H-like"/>
    <property type="match status" value="1"/>
</dbReference>
<evidence type="ECO:0000259" key="1">
    <source>
        <dbReference type="Pfam" id="PF13546"/>
    </source>
</evidence>
<dbReference type="InterPro" id="IPR012337">
    <property type="entry name" value="RNaseH-like_sf"/>
</dbReference>
<dbReference type="Proteomes" id="UP001057498">
    <property type="component" value="Chromosome"/>
</dbReference>
<dbReference type="InterPro" id="IPR038721">
    <property type="entry name" value="IS701-like_DDE_dom"/>
</dbReference>